<dbReference type="SUPFAM" id="SSF56037">
    <property type="entry name" value="PheT/TilS domain"/>
    <property type="match status" value="1"/>
</dbReference>
<dbReference type="EMBL" id="FSRE01000001">
    <property type="protein sequence ID" value="SIN75568.1"/>
    <property type="molecule type" value="Genomic_DNA"/>
</dbReference>
<dbReference type="Pfam" id="PF01588">
    <property type="entry name" value="tRNA_bind"/>
    <property type="match status" value="1"/>
</dbReference>
<dbReference type="GO" id="GO:0000049">
    <property type="term" value="F:tRNA binding"/>
    <property type="evidence" value="ECO:0007669"/>
    <property type="project" value="UniProtKB-UniRule"/>
</dbReference>
<comment type="subunit">
    <text evidence="3 15">Tetramer of two alpha and two beta subunits.</text>
</comment>
<protein>
    <recommendedName>
        <fullName evidence="15">Phenylalanine--tRNA ligase beta subunit</fullName>
        <ecNumber evidence="15">6.1.1.20</ecNumber>
    </recommendedName>
    <alternativeName>
        <fullName evidence="15">Phenylalanyl-tRNA synthetase beta subunit</fullName>
        <shortName evidence="15">PheRS</shortName>
    </alternativeName>
</protein>
<gene>
    <name evidence="15" type="primary">pheT</name>
    <name evidence="20" type="ORF">SAMN05443662_0476</name>
</gene>
<feature type="domain" description="TRNA-binding" evidence="17">
    <location>
        <begin position="39"/>
        <end position="148"/>
    </location>
</feature>
<dbReference type="FunFam" id="3.30.930.10:FF:000022">
    <property type="entry name" value="Phenylalanine--tRNA ligase beta subunit"/>
    <property type="match status" value="1"/>
</dbReference>
<evidence type="ECO:0000256" key="13">
    <source>
        <dbReference type="ARBA" id="ARBA00023146"/>
    </source>
</evidence>
<dbReference type="FunFam" id="3.30.56.10:FF:000002">
    <property type="entry name" value="Phenylalanine--tRNA ligase beta subunit"/>
    <property type="match status" value="1"/>
</dbReference>
<feature type="domain" description="FDX-ACB" evidence="18">
    <location>
        <begin position="698"/>
        <end position="791"/>
    </location>
</feature>
<evidence type="ECO:0000256" key="9">
    <source>
        <dbReference type="ARBA" id="ARBA00022840"/>
    </source>
</evidence>
<dbReference type="EC" id="6.1.1.20" evidence="15"/>
<dbReference type="Pfam" id="PF03484">
    <property type="entry name" value="B5"/>
    <property type="match status" value="1"/>
</dbReference>
<dbReference type="SMART" id="SM00874">
    <property type="entry name" value="B5"/>
    <property type="match status" value="1"/>
</dbReference>
<dbReference type="InterPro" id="IPR005121">
    <property type="entry name" value="Fdx_antiC-bd"/>
</dbReference>
<keyword evidence="4 15" id="KW-0963">Cytoplasm</keyword>
<dbReference type="InterPro" id="IPR005146">
    <property type="entry name" value="B3/B4_tRNA-bd"/>
</dbReference>
<dbReference type="NCBIfam" id="NF045760">
    <property type="entry name" value="YtpR"/>
    <property type="match status" value="1"/>
</dbReference>
<dbReference type="FunFam" id="3.50.40.10:FF:000001">
    <property type="entry name" value="Phenylalanine--tRNA ligase beta subunit"/>
    <property type="match status" value="1"/>
</dbReference>
<comment type="cofactor">
    <cofactor evidence="15">
        <name>Mg(2+)</name>
        <dbReference type="ChEBI" id="CHEBI:18420"/>
    </cofactor>
    <text evidence="15">Binds 2 magnesium ions per tetramer.</text>
</comment>
<dbReference type="Pfam" id="PF03483">
    <property type="entry name" value="B3_4"/>
    <property type="match status" value="1"/>
</dbReference>
<evidence type="ECO:0000256" key="1">
    <source>
        <dbReference type="ARBA" id="ARBA00004496"/>
    </source>
</evidence>
<dbReference type="Gene3D" id="2.40.50.140">
    <property type="entry name" value="Nucleic acid-binding proteins"/>
    <property type="match status" value="1"/>
</dbReference>
<evidence type="ECO:0000259" key="17">
    <source>
        <dbReference type="PROSITE" id="PS50886"/>
    </source>
</evidence>
<comment type="similarity">
    <text evidence="2 15">Belongs to the phenylalanyl-tRNA synthetase beta subunit family. Type 1 subfamily.</text>
</comment>
<comment type="subcellular location">
    <subcellularLocation>
        <location evidence="1 15">Cytoplasm</location>
    </subcellularLocation>
</comment>
<evidence type="ECO:0000256" key="10">
    <source>
        <dbReference type="ARBA" id="ARBA00022842"/>
    </source>
</evidence>
<dbReference type="InterPro" id="IPR033714">
    <property type="entry name" value="tRNA_bind_bactPheRS"/>
</dbReference>
<dbReference type="SUPFAM" id="SSF54991">
    <property type="entry name" value="Anticodon-binding domain of PheRS"/>
    <property type="match status" value="1"/>
</dbReference>
<evidence type="ECO:0000259" key="18">
    <source>
        <dbReference type="PROSITE" id="PS51447"/>
    </source>
</evidence>
<evidence type="ECO:0000256" key="4">
    <source>
        <dbReference type="ARBA" id="ARBA00022490"/>
    </source>
</evidence>
<keyword evidence="9 15" id="KW-0067">ATP-binding</keyword>
<dbReference type="FunFam" id="2.40.50.140:FF:000045">
    <property type="entry name" value="Phenylalanine--tRNA ligase beta subunit"/>
    <property type="match status" value="1"/>
</dbReference>
<feature type="binding site" evidence="15">
    <location>
        <position position="456"/>
    </location>
    <ligand>
        <name>Mg(2+)</name>
        <dbReference type="ChEBI" id="CHEBI:18420"/>
        <note>shared with alpha subunit</note>
    </ligand>
</feature>
<dbReference type="InterPro" id="IPR012340">
    <property type="entry name" value="NA-bd_OB-fold"/>
</dbReference>
<feature type="binding site" evidence="15">
    <location>
        <position position="462"/>
    </location>
    <ligand>
        <name>Mg(2+)</name>
        <dbReference type="ChEBI" id="CHEBI:18420"/>
        <note>shared with alpha subunit</note>
    </ligand>
</feature>
<dbReference type="InterPro" id="IPR004532">
    <property type="entry name" value="Phe-tRNA-ligase_IIc_bsu_bact"/>
</dbReference>
<dbReference type="STRING" id="364032.SAMN05443662_0476"/>
<dbReference type="PANTHER" id="PTHR10947:SF0">
    <property type="entry name" value="PHENYLALANINE--TRNA LIGASE BETA SUBUNIT"/>
    <property type="match status" value="1"/>
</dbReference>
<dbReference type="InterPro" id="IPR041616">
    <property type="entry name" value="PheRS_beta_core"/>
</dbReference>
<dbReference type="SUPFAM" id="SSF46955">
    <property type="entry name" value="Putative DNA-binding domain"/>
    <property type="match status" value="1"/>
</dbReference>
<dbReference type="Gene3D" id="3.30.70.380">
    <property type="entry name" value="Ferrodoxin-fold anticodon-binding domain"/>
    <property type="match status" value="1"/>
</dbReference>
<keyword evidence="8 15" id="KW-0547">Nucleotide-binding</keyword>
<dbReference type="PROSITE" id="PS51483">
    <property type="entry name" value="B5"/>
    <property type="match status" value="1"/>
</dbReference>
<name>A0A1N6DXP6_9GAMM</name>
<dbReference type="CDD" id="cd00769">
    <property type="entry name" value="PheRS_beta_core"/>
    <property type="match status" value="1"/>
</dbReference>
<dbReference type="Gene3D" id="3.50.40.10">
    <property type="entry name" value="Phenylalanyl-trna Synthetase, Chain B, domain 3"/>
    <property type="match status" value="1"/>
</dbReference>
<dbReference type="GO" id="GO:0000287">
    <property type="term" value="F:magnesium ion binding"/>
    <property type="evidence" value="ECO:0007669"/>
    <property type="project" value="UniProtKB-UniRule"/>
</dbReference>
<dbReference type="PROSITE" id="PS50886">
    <property type="entry name" value="TRBD"/>
    <property type="match status" value="1"/>
</dbReference>
<dbReference type="Gene3D" id="3.30.930.10">
    <property type="entry name" value="Bira Bifunctional Protein, Domain 2"/>
    <property type="match status" value="1"/>
</dbReference>
<dbReference type="FunFam" id="3.30.70.380:FF:000001">
    <property type="entry name" value="Phenylalanine--tRNA ligase beta subunit"/>
    <property type="match status" value="1"/>
</dbReference>
<feature type="binding site" evidence="15">
    <location>
        <position position="465"/>
    </location>
    <ligand>
        <name>Mg(2+)</name>
        <dbReference type="ChEBI" id="CHEBI:18420"/>
        <note>shared with alpha subunit</note>
    </ligand>
</feature>
<dbReference type="InterPro" id="IPR009061">
    <property type="entry name" value="DNA-bd_dom_put_sf"/>
</dbReference>
<evidence type="ECO:0000256" key="11">
    <source>
        <dbReference type="ARBA" id="ARBA00022884"/>
    </source>
</evidence>
<comment type="catalytic activity">
    <reaction evidence="14 15">
        <text>tRNA(Phe) + L-phenylalanine + ATP = L-phenylalanyl-tRNA(Phe) + AMP + diphosphate + H(+)</text>
        <dbReference type="Rhea" id="RHEA:19413"/>
        <dbReference type="Rhea" id="RHEA-COMP:9668"/>
        <dbReference type="Rhea" id="RHEA-COMP:9699"/>
        <dbReference type="ChEBI" id="CHEBI:15378"/>
        <dbReference type="ChEBI" id="CHEBI:30616"/>
        <dbReference type="ChEBI" id="CHEBI:33019"/>
        <dbReference type="ChEBI" id="CHEBI:58095"/>
        <dbReference type="ChEBI" id="CHEBI:78442"/>
        <dbReference type="ChEBI" id="CHEBI:78531"/>
        <dbReference type="ChEBI" id="CHEBI:456215"/>
        <dbReference type="EC" id="6.1.1.20"/>
    </reaction>
</comment>
<feature type="domain" description="B5" evidence="19">
    <location>
        <begin position="402"/>
        <end position="478"/>
    </location>
</feature>
<evidence type="ECO:0000256" key="7">
    <source>
        <dbReference type="ARBA" id="ARBA00022723"/>
    </source>
</evidence>
<dbReference type="Pfam" id="PF03147">
    <property type="entry name" value="FDX-ACB"/>
    <property type="match status" value="1"/>
</dbReference>
<dbReference type="GO" id="GO:0006432">
    <property type="term" value="P:phenylalanyl-tRNA aminoacylation"/>
    <property type="evidence" value="ECO:0007669"/>
    <property type="project" value="UniProtKB-UniRule"/>
</dbReference>
<dbReference type="InterPro" id="IPR045060">
    <property type="entry name" value="Phe-tRNA-ligase_IIc_bsu"/>
</dbReference>
<dbReference type="PANTHER" id="PTHR10947">
    <property type="entry name" value="PHENYLALANYL-TRNA SYNTHETASE BETA CHAIN AND LEUCINE-RICH REPEAT-CONTAINING PROTEIN 47"/>
    <property type="match status" value="1"/>
</dbReference>
<keyword evidence="10 15" id="KW-0460">Magnesium</keyword>
<evidence type="ECO:0000256" key="12">
    <source>
        <dbReference type="ARBA" id="ARBA00022917"/>
    </source>
</evidence>
<keyword evidence="21" id="KW-1185">Reference proteome</keyword>
<keyword evidence="13 15" id="KW-0030">Aminoacyl-tRNA synthetase</keyword>
<keyword evidence="7 15" id="KW-0479">Metal-binding</keyword>
<organism evidence="20 21">
    <name type="scientific">Sulfurivirga caldicuralii</name>
    <dbReference type="NCBI Taxonomy" id="364032"/>
    <lineage>
        <taxon>Bacteria</taxon>
        <taxon>Pseudomonadati</taxon>
        <taxon>Pseudomonadota</taxon>
        <taxon>Gammaproteobacteria</taxon>
        <taxon>Thiotrichales</taxon>
        <taxon>Piscirickettsiaceae</taxon>
        <taxon>Sulfurivirga</taxon>
    </lineage>
</organism>
<evidence type="ECO:0000256" key="2">
    <source>
        <dbReference type="ARBA" id="ARBA00008653"/>
    </source>
</evidence>
<dbReference type="InterPro" id="IPR045864">
    <property type="entry name" value="aa-tRNA-synth_II/BPL/LPL"/>
</dbReference>
<dbReference type="InterPro" id="IPR036690">
    <property type="entry name" value="Fdx_antiC-bd_sf"/>
</dbReference>
<keyword evidence="6 15" id="KW-0436">Ligase</keyword>
<dbReference type="Gene3D" id="3.30.56.10">
    <property type="match status" value="2"/>
</dbReference>
<dbReference type="SUPFAM" id="SSF50249">
    <property type="entry name" value="Nucleic acid-binding proteins"/>
    <property type="match status" value="1"/>
</dbReference>
<evidence type="ECO:0000256" key="5">
    <source>
        <dbReference type="ARBA" id="ARBA00022555"/>
    </source>
</evidence>
<dbReference type="PROSITE" id="PS51447">
    <property type="entry name" value="FDX_ACB"/>
    <property type="match status" value="1"/>
</dbReference>
<keyword evidence="12 15" id="KW-0648">Protein biosynthesis</keyword>
<evidence type="ECO:0000256" key="14">
    <source>
        <dbReference type="ARBA" id="ARBA00049255"/>
    </source>
</evidence>
<dbReference type="Proteomes" id="UP000198461">
    <property type="component" value="Unassembled WGS sequence"/>
</dbReference>
<dbReference type="InterPro" id="IPR005147">
    <property type="entry name" value="tRNA_synthase_B5-dom"/>
</dbReference>
<dbReference type="GO" id="GO:0004826">
    <property type="term" value="F:phenylalanine-tRNA ligase activity"/>
    <property type="evidence" value="ECO:0007669"/>
    <property type="project" value="UniProtKB-UniRule"/>
</dbReference>
<keyword evidence="11 16" id="KW-0694">RNA-binding</keyword>
<evidence type="ECO:0000256" key="16">
    <source>
        <dbReference type="PROSITE-ProRule" id="PRU00209"/>
    </source>
</evidence>
<dbReference type="RefSeq" id="WP_074200780.1">
    <property type="nucleotide sequence ID" value="NZ_FSRE01000001.1"/>
</dbReference>
<dbReference type="HAMAP" id="MF_00283">
    <property type="entry name" value="Phe_tRNA_synth_beta1"/>
    <property type="match status" value="1"/>
</dbReference>
<sequence length="791" mass="87064">MKVSKHWIEAWTRPQWSAEEMSEALSLAGLEVDEVALAAPPFSGVVVGQVLSVEKHPDADKLNVTQVDVGEEAPLQIVCGARNVRPGMKAPCAKVGAVLPGGFKIKKAKLRGVPSFGMLCSASELGLAEQADGLMELPADAPIGEDLRAYLDLDDPVIDIDLTPNRGDCLSHEGIAREVSALAETPFEQPYTIKPVDAAFESAIDVVVEAPEACPRYLGVEVRGFKNGMETPLWLQERLRRCGVRSISLVVDITNYVLLELGQPMHAFDADTLQGKIVVRMAKEGEQLTTLDGKQLTLKPNTLVIADASGPIALAGIMGGEATAVSEKTQRIFFEAAHFTPTAIAGRARQYGLHTDSSHRFERGVDPELPEKALWRAVDLLLELAGGEVSQVVRRESAEHLPAPTMIRLHQEKIERVIGMVFPAALVESLLKRLHFEVKAVEPGVWDVTAPSWRFDMAIEEDLIEELARLYGYNRLPESAVHAPMQLGQLPETQLDEDRLRTALVERGYHEVITYSFIDRDSAERFALERQLVSLANPLSEDLSTMRPSLLPGLLKALAYNQKRQQLRVRVFELGRVFARDGEGYAQQHRIGGAIYGSRKPLHWDTPVEIVDFFDIKGDVEALLAAADLDVVFEPTSHPALHPGQSAQVVHDGTVIGWLGQLHPQLYKANKIAQPVFVFELALEPLLQARLPQAQPVSRFPEVLRDLAFVVNADVPVARLDAAIATHAPAILKQWQWFDLYEGDNLPAGKKSLAVKLRFSDVERTLEDADVEAAVNQIIESVARETGAQLR</sequence>
<dbReference type="SMART" id="SM00873">
    <property type="entry name" value="B3_4"/>
    <property type="match status" value="1"/>
</dbReference>
<dbReference type="NCBIfam" id="TIGR00472">
    <property type="entry name" value="pheT_bact"/>
    <property type="match status" value="1"/>
</dbReference>
<evidence type="ECO:0000256" key="3">
    <source>
        <dbReference type="ARBA" id="ARBA00011209"/>
    </source>
</evidence>
<evidence type="ECO:0000256" key="8">
    <source>
        <dbReference type="ARBA" id="ARBA00022741"/>
    </source>
</evidence>
<dbReference type="SMART" id="SM00896">
    <property type="entry name" value="FDX-ACB"/>
    <property type="match status" value="1"/>
</dbReference>
<dbReference type="GO" id="GO:0009328">
    <property type="term" value="C:phenylalanine-tRNA ligase complex"/>
    <property type="evidence" value="ECO:0007669"/>
    <property type="project" value="TreeGrafter"/>
</dbReference>
<dbReference type="Pfam" id="PF17759">
    <property type="entry name" value="tRNA_synthFbeta"/>
    <property type="match status" value="1"/>
</dbReference>
<evidence type="ECO:0000313" key="21">
    <source>
        <dbReference type="Proteomes" id="UP000198461"/>
    </source>
</evidence>
<dbReference type="OrthoDB" id="9805455at2"/>
<dbReference type="GO" id="GO:0005524">
    <property type="term" value="F:ATP binding"/>
    <property type="evidence" value="ECO:0007669"/>
    <property type="project" value="UniProtKB-UniRule"/>
</dbReference>
<dbReference type="AlphaFoldDB" id="A0A1N6DXP6"/>
<dbReference type="InterPro" id="IPR020825">
    <property type="entry name" value="Phe-tRNA_synthase-like_B3/B4"/>
</dbReference>
<dbReference type="SUPFAM" id="SSF55681">
    <property type="entry name" value="Class II aaRS and biotin synthetases"/>
    <property type="match status" value="1"/>
</dbReference>
<evidence type="ECO:0000259" key="19">
    <source>
        <dbReference type="PROSITE" id="PS51483"/>
    </source>
</evidence>
<dbReference type="CDD" id="cd02796">
    <property type="entry name" value="tRNA_bind_bactPheRS"/>
    <property type="match status" value="1"/>
</dbReference>
<reference evidence="20 21" key="1">
    <citation type="submission" date="2016-11" db="EMBL/GenBank/DDBJ databases">
        <authorList>
            <person name="Jaros S."/>
            <person name="Januszkiewicz K."/>
            <person name="Wedrychowicz H."/>
        </authorList>
    </citation>
    <scope>NUCLEOTIDE SEQUENCE [LARGE SCALE GENOMIC DNA]</scope>
    <source>
        <strain evidence="20 21">DSM 17737</strain>
    </source>
</reference>
<evidence type="ECO:0000256" key="6">
    <source>
        <dbReference type="ARBA" id="ARBA00022598"/>
    </source>
</evidence>
<proteinExistence type="inferred from homology"/>
<keyword evidence="5 16" id="KW-0820">tRNA-binding</keyword>
<accession>A0A1N6DXP6</accession>
<feature type="binding site" evidence="15">
    <location>
        <position position="466"/>
    </location>
    <ligand>
        <name>Mg(2+)</name>
        <dbReference type="ChEBI" id="CHEBI:18420"/>
        <note>shared with alpha subunit</note>
    </ligand>
</feature>
<dbReference type="InterPro" id="IPR002547">
    <property type="entry name" value="tRNA-bd_dom"/>
</dbReference>
<evidence type="ECO:0000256" key="15">
    <source>
        <dbReference type="HAMAP-Rule" id="MF_00283"/>
    </source>
</evidence>
<evidence type="ECO:0000313" key="20">
    <source>
        <dbReference type="EMBL" id="SIN75568.1"/>
    </source>
</evidence>